<dbReference type="GO" id="GO:0046820">
    <property type="term" value="F:4-amino-4-deoxychorismate synthase activity"/>
    <property type="evidence" value="ECO:0007669"/>
    <property type="project" value="UniProtKB-EC"/>
</dbReference>
<organism evidence="5 6">
    <name type="scientific">Alkalispirillum mobile</name>
    <dbReference type="NCBI Taxonomy" id="85925"/>
    <lineage>
        <taxon>Bacteria</taxon>
        <taxon>Pseudomonadati</taxon>
        <taxon>Pseudomonadota</taxon>
        <taxon>Gammaproteobacteria</taxon>
        <taxon>Chromatiales</taxon>
        <taxon>Ectothiorhodospiraceae</taxon>
        <taxon>Alkalispirillum</taxon>
    </lineage>
</organism>
<dbReference type="Pfam" id="PF04715">
    <property type="entry name" value="Anth_synt_I_N"/>
    <property type="match status" value="1"/>
</dbReference>
<feature type="domain" description="Chorismate-utilising enzyme C-terminal" evidence="3">
    <location>
        <begin position="184"/>
        <end position="437"/>
    </location>
</feature>
<protein>
    <recommendedName>
        <fullName evidence="1">aminodeoxychorismate synthase</fullName>
        <ecNumber evidence="1">2.6.1.85</ecNumber>
    </recommendedName>
</protein>
<dbReference type="Proteomes" id="UP000275461">
    <property type="component" value="Unassembled WGS sequence"/>
</dbReference>
<evidence type="ECO:0000313" key="5">
    <source>
        <dbReference type="EMBL" id="RLK48246.1"/>
    </source>
</evidence>
<accession>A0A498C1C1</accession>
<dbReference type="RefSeq" id="WP_121442649.1">
    <property type="nucleotide sequence ID" value="NZ_RCDA01000003.1"/>
</dbReference>
<evidence type="ECO:0000313" key="6">
    <source>
        <dbReference type="Proteomes" id="UP000275461"/>
    </source>
</evidence>
<reference evidence="5 6" key="1">
    <citation type="submission" date="2018-10" db="EMBL/GenBank/DDBJ databases">
        <title>Genomic Encyclopedia of Type Strains, Phase IV (KMG-IV): sequencing the most valuable type-strain genomes for metagenomic binning, comparative biology and taxonomic classification.</title>
        <authorList>
            <person name="Goeker M."/>
        </authorList>
    </citation>
    <scope>NUCLEOTIDE SEQUENCE [LARGE SCALE GENOMIC DNA]</scope>
    <source>
        <strain evidence="5 6">DSM 12769</strain>
    </source>
</reference>
<proteinExistence type="predicted"/>
<dbReference type="InterPro" id="IPR019999">
    <property type="entry name" value="Anth_synth_I-like"/>
</dbReference>
<dbReference type="OrthoDB" id="9803598at2"/>
<dbReference type="PANTHER" id="PTHR11236">
    <property type="entry name" value="AMINOBENZOATE/ANTHRANILATE SYNTHASE"/>
    <property type="match status" value="1"/>
</dbReference>
<name>A0A498C1C1_9GAMM</name>
<dbReference type="Pfam" id="PF00425">
    <property type="entry name" value="Chorismate_bind"/>
    <property type="match status" value="1"/>
</dbReference>
<gene>
    <name evidence="5" type="ORF">DFR31_2125</name>
</gene>
<dbReference type="Gene3D" id="3.60.120.10">
    <property type="entry name" value="Anthranilate synthase"/>
    <property type="match status" value="1"/>
</dbReference>
<dbReference type="GO" id="GO:0000162">
    <property type="term" value="P:L-tryptophan biosynthetic process"/>
    <property type="evidence" value="ECO:0007669"/>
    <property type="project" value="TreeGrafter"/>
</dbReference>
<keyword evidence="2" id="KW-0808">Transferase</keyword>
<dbReference type="InterPro" id="IPR005802">
    <property type="entry name" value="ADC_synth_comp_1"/>
</dbReference>
<dbReference type="InterPro" id="IPR005801">
    <property type="entry name" value="ADC_synthase"/>
</dbReference>
<evidence type="ECO:0000256" key="2">
    <source>
        <dbReference type="ARBA" id="ARBA00022679"/>
    </source>
</evidence>
<dbReference type="PRINTS" id="PR00095">
    <property type="entry name" value="ANTSNTHASEI"/>
</dbReference>
<evidence type="ECO:0000259" key="3">
    <source>
        <dbReference type="Pfam" id="PF00425"/>
    </source>
</evidence>
<dbReference type="EC" id="2.6.1.85" evidence="1"/>
<dbReference type="EMBL" id="RCDA01000003">
    <property type="protein sequence ID" value="RLK48246.1"/>
    <property type="molecule type" value="Genomic_DNA"/>
</dbReference>
<dbReference type="SUPFAM" id="SSF56322">
    <property type="entry name" value="ADC synthase"/>
    <property type="match status" value="1"/>
</dbReference>
<keyword evidence="6" id="KW-1185">Reference proteome</keyword>
<dbReference type="AlphaFoldDB" id="A0A498C1C1"/>
<dbReference type="InterPro" id="IPR006805">
    <property type="entry name" value="Anth_synth_I_N"/>
</dbReference>
<comment type="caution">
    <text evidence="5">The sequence shown here is derived from an EMBL/GenBank/DDBJ whole genome shotgun (WGS) entry which is preliminary data.</text>
</comment>
<sequence>MPAYYPMPYLADGTRLLRAVGHEPWCQWLDSGWPAASGGRYDILVMRPRTTLESEGGTTRITTGGRTAASEDDPLALLQQQLDARREAVGASRWPFAGGAVGYFSYDLGRRLHGLPVRAGAGPEMRVGLYDWALVTDHHQRLSAVLGEIDPQTLLWLRERLFACQGTALPAFRLSGGITRVPDAEAYGQAFRRVQHYLHAGDCYQVNLARRLSAPFRGDPLGAWLRMRERAPGPFGAWQSFPGQQVLSISPERFLRLEDGEVDTRPIKGTRRRGGSPQLDRRLAEALQQSAKDRAENVMIVDLLRNDIGQVCETGSVRVPLLCRLETYPAVHHLVSYVTGRLARGRTATDLLRACLPGGSITGAPKRRAMEIIDELEPGPRGVYCGAIGYIGWDGNMDTNIAIRTAVCDNGEIRYWAGGGVVVDSQEEAELRETVDKALPFLALTDGDCP</sequence>
<evidence type="ECO:0000256" key="1">
    <source>
        <dbReference type="ARBA" id="ARBA00013139"/>
    </source>
</evidence>
<feature type="domain" description="Anthranilate synthase component I N-terminal" evidence="4">
    <location>
        <begin position="14"/>
        <end position="141"/>
    </location>
</feature>
<dbReference type="PANTHER" id="PTHR11236:SF50">
    <property type="entry name" value="AMINODEOXYCHORISMATE SYNTHASE COMPONENT 1"/>
    <property type="match status" value="1"/>
</dbReference>
<dbReference type="NCBIfam" id="TIGR00553">
    <property type="entry name" value="pabB"/>
    <property type="match status" value="1"/>
</dbReference>
<dbReference type="InterPro" id="IPR015890">
    <property type="entry name" value="Chorismate_C"/>
</dbReference>
<evidence type="ECO:0000259" key="4">
    <source>
        <dbReference type="Pfam" id="PF04715"/>
    </source>
</evidence>
<dbReference type="GO" id="GO:0009396">
    <property type="term" value="P:folic acid-containing compound biosynthetic process"/>
    <property type="evidence" value="ECO:0007669"/>
    <property type="project" value="InterPro"/>
</dbReference>